<evidence type="ECO:0000256" key="2">
    <source>
        <dbReference type="ARBA" id="ARBA00023242"/>
    </source>
</evidence>
<keyword evidence="2" id="KW-0539">Nucleus</keyword>
<evidence type="ECO:0000313" key="5">
    <source>
        <dbReference type="Proteomes" id="UP000001396"/>
    </source>
</evidence>
<organism evidence="4 5">
    <name type="scientific">Heterostelium pallidum (strain ATCC 26659 / Pp 5 / PN500)</name>
    <name type="common">Cellular slime mold</name>
    <name type="synonym">Polysphondylium pallidum</name>
    <dbReference type="NCBI Taxonomy" id="670386"/>
    <lineage>
        <taxon>Eukaryota</taxon>
        <taxon>Amoebozoa</taxon>
        <taxon>Evosea</taxon>
        <taxon>Eumycetozoa</taxon>
        <taxon>Dictyostelia</taxon>
        <taxon>Acytosteliales</taxon>
        <taxon>Acytosteliaceae</taxon>
        <taxon>Heterostelium</taxon>
    </lineage>
</organism>
<dbReference type="PANTHER" id="PTHR46765">
    <property type="entry name" value="P-LOOP CONTAINING NUCLEOSIDE TRIPHOSPHATE HYDROLASES SUPERFAMILY PROTEIN"/>
    <property type="match status" value="1"/>
</dbReference>
<reference evidence="4 5" key="1">
    <citation type="journal article" date="2011" name="Genome Res.">
        <title>Phylogeny-wide analysis of social amoeba genomes highlights ancient origins for complex intercellular communication.</title>
        <authorList>
            <person name="Heidel A.J."/>
            <person name="Lawal H.M."/>
            <person name="Felder M."/>
            <person name="Schilde C."/>
            <person name="Helps N.R."/>
            <person name="Tunggal B."/>
            <person name="Rivero F."/>
            <person name="John U."/>
            <person name="Schleicher M."/>
            <person name="Eichinger L."/>
            <person name="Platzer M."/>
            <person name="Noegel A.A."/>
            <person name="Schaap P."/>
            <person name="Gloeckner G."/>
        </authorList>
    </citation>
    <scope>NUCLEOTIDE SEQUENCE [LARGE SCALE GENOMIC DNA]</scope>
    <source>
        <strain evidence="5">ATCC 26659 / Pp 5 / PN500</strain>
    </source>
</reference>
<accession>D3BTX9</accession>
<dbReference type="Proteomes" id="UP000001396">
    <property type="component" value="Unassembled WGS sequence"/>
</dbReference>
<dbReference type="PANTHER" id="PTHR46765:SF1">
    <property type="entry name" value="P-LOOP CONTAINING NUCLEOSIDE TRIPHOSPHATE HYDROLASES SUPERFAMILY PROTEIN"/>
    <property type="match status" value="1"/>
</dbReference>
<name>D3BTX9_HETP5</name>
<feature type="region of interest" description="Disordered" evidence="3">
    <location>
        <begin position="249"/>
        <end position="279"/>
    </location>
</feature>
<dbReference type="InterPro" id="IPR053016">
    <property type="entry name" value="CTF18-RFC_complex"/>
</dbReference>
<dbReference type="GO" id="GO:0005634">
    <property type="term" value="C:nucleus"/>
    <property type="evidence" value="ECO:0007669"/>
    <property type="project" value="UniProtKB-SubCell"/>
</dbReference>
<protein>
    <submittedName>
        <fullName evidence="4">AAA ATPase domain-containing protein</fullName>
    </submittedName>
</protein>
<dbReference type="AlphaFoldDB" id="D3BTX9"/>
<proteinExistence type="predicted"/>
<evidence type="ECO:0000313" key="4">
    <source>
        <dbReference type="EMBL" id="EFA75165.1"/>
    </source>
</evidence>
<comment type="caution">
    <text evidence="4">The sequence shown here is derived from an EMBL/GenBank/DDBJ whole genome shotgun (WGS) entry which is preliminary data.</text>
</comment>
<dbReference type="InParanoid" id="D3BTX9"/>
<dbReference type="EMBL" id="ADBJ01000056">
    <property type="protein sequence ID" value="EFA75165.1"/>
    <property type="molecule type" value="Genomic_DNA"/>
</dbReference>
<sequence length="335" mass="38508">MEKGLFELWKNIFQGQASSAKDKESSGNYSTLESEIVSCSQQDKLLEGVYENFNLNMTNDYSFEKTVECLEWFTYSDLVHDERYRSLIPLAIHSKCNSMSPKVSHPQSGYANFIKLKHSQSVIDSFLQSELVPPMVYASLTKTIFVRDFISPFLDILAMPIRSVNPHLYSQKEKQSLNNLVEIMKHYNINYTLENNISHSLQYVLNPPIDNLIQFNFMDKTPSKHLHLSNTQKQIISIAVIQKVNKKEVQEKESKPKEKAETAPAFKVPTPPSTPKPQNIVEHVPKDFFGRPIQLSPESTNKKNIKESTVSKIKYRYQEGFTNAVKKSAYIKDFL</sequence>
<dbReference type="STRING" id="670386.D3BTX9"/>
<dbReference type="GeneID" id="31366707"/>
<feature type="compositionally biased region" description="Basic and acidic residues" evidence="3">
    <location>
        <begin position="249"/>
        <end position="261"/>
    </location>
</feature>
<keyword evidence="5" id="KW-1185">Reference proteome</keyword>
<evidence type="ECO:0000256" key="3">
    <source>
        <dbReference type="SAM" id="MobiDB-lite"/>
    </source>
</evidence>
<evidence type="ECO:0000256" key="1">
    <source>
        <dbReference type="ARBA" id="ARBA00004123"/>
    </source>
</evidence>
<comment type="subcellular location">
    <subcellularLocation>
        <location evidence="1">Nucleus</location>
    </subcellularLocation>
</comment>
<dbReference type="RefSeq" id="XP_020427299.1">
    <property type="nucleotide sequence ID" value="XM_020581996.1"/>
</dbReference>
<gene>
    <name evidence="4" type="ORF">PPL_11239</name>
</gene>